<organism evidence="16 17">
    <name type="scientific">Dimorphilus gyrociliatus</name>
    <dbReference type="NCBI Taxonomy" id="2664684"/>
    <lineage>
        <taxon>Eukaryota</taxon>
        <taxon>Metazoa</taxon>
        <taxon>Spiralia</taxon>
        <taxon>Lophotrochozoa</taxon>
        <taxon>Annelida</taxon>
        <taxon>Polychaeta</taxon>
        <taxon>Polychaeta incertae sedis</taxon>
        <taxon>Dinophilidae</taxon>
        <taxon>Dimorphilus</taxon>
    </lineage>
</organism>
<dbReference type="InterPro" id="IPR002420">
    <property type="entry name" value="PI3K-type_C2_dom"/>
</dbReference>
<dbReference type="Gene3D" id="2.60.40.150">
    <property type="entry name" value="C2 domain"/>
    <property type="match status" value="2"/>
</dbReference>
<dbReference type="PANTHER" id="PTHR10048">
    <property type="entry name" value="PHOSPHATIDYLINOSITOL KINASE"/>
    <property type="match status" value="1"/>
</dbReference>
<dbReference type="InterPro" id="IPR001263">
    <property type="entry name" value="PI3K_accessory_dom"/>
</dbReference>
<keyword evidence="1" id="KW-0808">Transferase</keyword>
<feature type="region of interest" description="Disordered" evidence="9">
    <location>
        <begin position="640"/>
        <end position="664"/>
    </location>
</feature>
<feature type="region of interest" description="Disordered" evidence="9">
    <location>
        <begin position="247"/>
        <end position="269"/>
    </location>
</feature>
<evidence type="ECO:0000256" key="7">
    <source>
        <dbReference type="ARBA" id="ARBA00029297"/>
    </source>
</evidence>
<feature type="compositionally biased region" description="Polar residues" evidence="9">
    <location>
        <begin position="247"/>
        <end position="261"/>
    </location>
</feature>
<dbReference type="SUPFAM" id="SSF49562">
    <property type="entry name" value="C2 domain (Calcium/lipid-binding domain, CaLB)"/>
    <property type="match status" value="2"/>
</dbReference>
<dbReference type="GO" id="GO:0043491">
    <property type="term" value="P:phosphatidylinositol 3-kinase/protein kinase B signal transduction"/>
    <property type="evidence" value="ECO:0007669"/>
    <property type="project" value="TreeGrafter"/>
</dbReference>
<dbReference type="Gene3D" id="3.10.20.90">
    <property type="entry name" value="Phosphatidylinositol 3-kinase Catalytic Subunit, Chain A, domain 1"/>
    <property type="match status" value="1"/>
</dbReference>
<evidence type="ECO:0000259" key="14">
    <source>
        <dbReference type="PROSITE" id="PS51546"/>
    </source>
</evidence>
<dbReference type="InterPro" id="IPR011009">
    <property type="entry name" value="Kinase-like_dom_sf"/>
</dbReference>
<evidence type="ECO:0000256" key="1">
    <source>
        <dbReference type="ARBA" id="ARBA00022679"/>
    </source>
</evidence>
<dbReference type="GO" id="GO:0035005">
    <property type="term" value="F:1-phosphatidylinositol-4-phosphate 3-kinase activity"/>
    <property type="evidence" value="ECO:0007669"/>
    <property type="project" value="UniProtKB-EC"/>
</dbReference>
<dbReference type="PROSITE" id="PS00915">
    <property type="entry name" value="PI3_4_KINASE_1"/>
    <property type="match status" value="1"/>
</dbReference>
<dbReference type="GO" id="GO:0016477">
    <property type="term" value="P:cell migration"/>
    <property type="evidence" value="ECO:0007669"/>
    <property type="project" value="TreeGrafter"/>
</dbReference>
<feature type="domain" description="C2 PI3K-type" evidence="15">
    <location>
        <begin position="1124"/>
        <end position="1275"/>
    </location>
</feature>
<keyword evidence="2" id="KW-0547">Nucleotide-binding</keyword>
<comment type="caution">
    <text evidence="16">The sequence shown here is derived from an EMBL/GenBank/DDBJ whole genome shotgun (WGS) entry which is preliminary data.</text>
</comment>
<dbReference type="GO" id="GO:0005524">
    <property type="term" value="F:ATP binding"/>
    <property type="evidence" value="ECO:0007669"/>
    <property type="project" value="UniProtKB-KW"/>
</dbReference>
<dbReference type="GO" id="GO:0048015">
    <property type="term" value="P:phosphatidylinositol-mediated signaling"/>
    <property type="evidence" value="ECO:0007669"/>
    <property type="project" value="TreeGrafter"/>
</dbReference>
<dbReference type="InterPro" id="IPR000403">
    <property type="entry name" value="PI3/4_kinase_cat_dom"/>
</dbReference>
<dbReference type="SUPFAM" id="SSF54236">
    <property type="entry name" value="Ubiquitin-like"/>
    <property type="match status" value="1"/>
</dbReference>
<dbReference type="InterPro" id="IPR029071">
    <property type="entry name" value="Ubiquitin-like_domsf"/>
</dbReference>
<dbReference type="SUPFAM" id="SSF56112">
    <property type="entry name" value="Protein kinase-like (PK-like)"/>
    <property type="match status" value="1"/>
</dbReference>
<evidence type="ECO:0000313" key="17">
    <source>
        <dbReference type="Proteomes" id="UP000549394"/>
    </source>
</evidence>
<feature type="domain" description="PI3K-RBD" evidence="14">
    <location>
        <begin position="875"/>
        <end position="967"/>
    </location>
</feature>
<dbReference type="GO" id="GO:0016303">
    <property type="term" value="F:1-phosphatidylinositol-3-kinase activity"/>
    <property type="evidence" value="ECO:0007669"/>
    <property type="project" value="UniProtKB-EC"/>
</dbReference>
<dbReference type="Proteomes" id="UP000549394">
    <property type="component" value="Unassembled WGS sequence"/>
</dbReference>
<dbReference type="GO" id="GO:0005886">
    <property type="term" value="C:plasma membrane"/>
    <property type="evidence" value="ECO:0007669"/>
    <property type="project" value="TreeGrafter"/>
</dbReference>
<proteinExistence type="inferred from homology"/>
<dbReference type="Pfam" id="PF00792">
    <property type="entry name" value="PI3K_C2"/>
    <property type="match status" value="1"/>
</dbReference>
<dbReference type="Gene3D" id="1.25.40.70">
    <property type="entry name" value="Phosphatidylinositol 3-kinase, accessory domain (PIK)"/>
    <property type="match status" value="1"/>
</dbReference>
<dbReference type="Pfam" id="PF00454">
    <property type="entry name" value="PI3_PI4_kinase"/>
    <property type="match status" value="1"/>
</dbReference>
<dbReference type="Gene3D" id="1.10.1070.11">
    <property type="entry name" value="Phosphatidylinositol 3-/4-kinase, catalytic domain"/>
    <property type="match status" value="1"/>
</dbReference>
<evidence type="ECO:0000259" key="10">
    <source>
        <dbReference type="PROSITE" id="PS50004"/>
    </source>
</evidence>
<evidence type="ECO:0000256" key="5">
    <source>
        <dbReference type="ARBA" id="ARBA00023098"/>
    </source>
</evidence>
<feature type="compositionally biased region" description="Polar residues" evidence="9">
    <location>
        <begin position="654"/>
        <end position="664"/>
    </location>
</feature>
<dbReference type="Gene3D" id="3.30.1010.10">
    <property type="entry name" value="Phosphatidylinositol 3-kinase Catalytic Subunit, Chain A, domain 4"/>
    <property type="match status" value="1"/>
</dbReference>
<evidence type="ECO:0000313" key="16">
    <source>
        <dbReference type="EMBL" id="CAD5121049.1"/>
    </source>
</evidence>
<dbReference type="SMART" id="SM00239">
    <property type="entry name" value="C2"/>
    <property type="match status" value="1"/>
</dbReference>
<keyword evidence="17" id="KW-1185">Reference proteome</keyword>
<dbReference type="InterPro" id="IPR016024">
    <property type="entry name" value="ARM-type_fold"/>
</dbReference>
<feature type="domain" description="C2" evidence="10">
    <location>
        <begin position="1994"/>
        <end position="2113"/>
    </location>
</feature>
<keyword evidence="4" id="KW-0067">ATP-binding</keyword>
<dbReference type="GO" id="GO:0035091">
    <property type="term" value="F:phosphatidylinositol binding"/>
    <property type="evidence" value="ECO:0007669"/>
    <property type="project" value="InterPro"/>
</dbReference>
<feature type="compositionally biased region" description="Polar residues" evidence="9">
    <location>
        <begin position="63"/>
        <end position="79"/>
    </location>
</feature>
<evidence type="ECO:0000256" key="3">
    <source>
        <dbReference type="ARBA" id="ARBA00022777"/>
    </source>
</evidence>
<dbReference type="InterPro" id="IPR000341">
    <property type="entry name" value="PI3K_Ras-bd_dom"/>
</dbReference>
<feature type="domain" description="PX" evidence="11">
    <location>
        <begin position="1844"/>
        <end position="1967"/>
    </location>
</feature>
<evidence type="ECO:0000259" key="11">
    <source>
        <dbReference type="PROSITE" id="PS50195"/>
    </source>
</evidence>
<dbReference type="InterPro" id="IPR042236">
    <property type="entry name" value="PI3K_accessory_sf"/>
</dbReference>
<dbReference type="InterPro" id="IPR001683">
    <property type="entry name" value="PX_dom"/>
</dbReference>
<dbReference type="Pfam" id="PF00613">
    <property type="entry name" value="PI3Ka"/>
    <property type="match status" value="1"/>
</dbReference>
<comment type="similarity">
    <text evidence="8">Belongs to the PI3/PI4-kinase family.</text>
</comment>
<dbReference type="PROSITE" id="PS00916">
    <property type="entry name" value="PI3_4_KINASE_2"/>
    <property type="match status" value="1"/>
</dbReference>
<evidence type="ECO:0000256" key="4">
    <source>
        <dbReference type="ARBA" id="ARBA00022840"/>
    </source>
</evidence>
<evidence type="ECO:0000259" key="12">
    <source>
        <dbReference type="PROSITE" id="PS50290"/>
    </source>
</evidence>
<dbReference type="InterPro" id="IPR000008">
    <property type="entry name" value="C2_dom"/>
</dbReference>
<dbReference type="InterPro" id="IPR015433">
    <property type="entry name" value="PI3/4_kinase"/>
</dbReference>
<evidence type="ECO:0000259" key="13">
    <source>
        <dbReference type="PROSITE" id="PS51545"/>
    </source>
</evidence>
<dbReference type="PANTHER" id="PTHR10048:SF14">
    <property type="entry name" value="LD28067P"/>
    <property type="match status" value="1"/>
</dbReference>
<dbReference type="PROSITE" id="PS50004">
    <property type="entry name" value="C2"/>
    <property type="match status" value="1"/>
</dbReference>
<comment type="catalytic activity">
    <reaction evidence="7">
        <text>a 1,2-diacyl-sn-glycero-3-phospho-(1D-myo-inositol 4-phosphate) + ATP = a 1,2-diacyl-sn-glycero-3-phospho-(1D-myo-inositol-3,4-bisphosphate) + ADP + H(+)</text>
        <dbReference type="Rhea" id="RHEA:18373"/>
        <dbReference type="ChEBI" id="CHEBI:15378"/>
        <dbReference type="ChEBI" id="CHEBI:30616"/>
        <dbReference type="ChEBI" id="CHEBI:57658"/>
        <dbReference type="ChEBI" id="CHEBI:58178"/>
        <dbReference type="ChEBI" id="CHEBI:456216"/>
        <dbReference type="EC" id="2.7.1.154"/>
    </reaction>
    <physiologicalReaction direction="left-to-right" evidence="7">
        <dbReference type="Rhea" id="RHEA:18374"/>
    </physiologicalReaction>
</comment>
<dbReference type="OrthoDB" id="67688at2759"/>
<dbReference type="InterPro" id="IPR036871">
    <property type="entry name" value="PX_dom_sf"/>
</dbReference>
<feature type="domain" description="PIK helical" evidence="13">
    <location>
        <begin position="1271"/>
        <end position="1448"/>
    </location>
</feature>
<name>A0A7I8VYQ5_9ANNE</name>
<dbReference type="SUPFAM" id="SSF48371">
    <property type="entry name" value="ARM repeat"/>
    <property type="match status" value="1"/>
</dbReference>
<dbReference type="SMART" id="SM00145">
    <property type="entry name" value="PI3Ka"/>
    <property type="match status" value="1"/>
</dbReference>
<keyword evidence="5" id="KW-0443">Lipid metabolism</keyword>
<dbReference type="InterPro" id="IPR018936">
    <property type="entry name" value="PI3/4_kinase_CS"/>
</dbReference>
<dbReference type="Gene3D" id="3.30.1520.10">
    <property type="entry name" value="Phox-like domain"/>
    <property type="match status" value="1"/>
</dbReference>
<keyword evidence="3" id="KW-0418">Kinase</keyword>
<evidence type="ECO:0000256" key="2">
    <source>
        <dbReference type="ARBA" id="ARBA00022741"/>
    </source>
</evidence>
<dbReference type="GO" id="GO:0005737">
    <property type="term" value="C:cytoplasm"/>
    <property type="evidence" value="ECO:0007669"/>
    <property type="project" value="TreeGrafter"/>
</dbReference>
<dbReference type="SMART" id="SM00146">
    <property type="entry name" value="PI3Kc"/>
    <property type="match status" value="1"/>
</dbReference>
<dbReference type="PROSITE" id="PS50195">
    <property type="entry name" value="PX"/>
    <property type="match status" value="1"/>
</dbReference>
<reference evidence="16 17" key="1">
    <citation type="submission" date="2020-08" db="EMBL/GenBank/DDBJ databases">
        <authorList>
            <person name="Hejnol A."/>
        </authorList>
    </citation>
    <scope>NUCLEOTIDE SEQUENCE [LARGE SCALE GENOMIC DNA]</scope>
</reference>
<dbReference type="SUPFAM" id="SSF64268">
    <property type="entry name" value="PX domain"/>
    <property type="match status" value="1"/>
</dbReference>
<dbReference type="GO" id="GO:0005942">
    <property type="term" value="C:phosphatidylinositol 3-kinase complex"/>
    <property type="evidence" value="ECO:0007669"/>
    <property type="project" value="TreeGrafter"/>
</dbReference>
<sequence length="2121" mass="242499">MGSEEKVGGVVNFLSEMLQPENSDTSYSTQARINEIDRCRSPTEATSRNEPIVAEGDGESGVAPTNNMTSGVLSTNNGGSEVAPENEESEIVTKIDESNVIPNNSGQEVAPKNEKNKVVTINEESLNVLNNNGQQVALENEESKVVTESNDITIVPNNSKSEVAPESEESEIVIKIDESNVIPNNSGQEVAPKNEKNEVVTINEESLNDLNNNGQEVALENEKNEIVIMGDKITIVLNNSESGVASTSNVTSGVLSTNNDGSEVAPENEESEIITISDESLIFLNDSGQEDPENEESEIITISDESLIVLSDSDQEVGPEDGESEIITISDESLIVPNNYDQEVAPENETNEVVTITEESLIVPNNDENVVDPTDHGASPSNQQCANVKYEPVNFNAVSYMNDTNDCASPVYHWCLPTSCQYRSKFEKFGSGGNSPIILNHQSTGCKNSEQKSNFDGLSHERLTECLDVSADAFPQSVYLRFNGIQHCLCCRLNSQMFCGFEFDNETRETALSTTIKEEDLQRMMGLSPQNSPQTKVGLDEDVSAGDCSIHCESLEFDIDTATASEASGCDKKFISSLNLKFKILESFSLNNSQDSSETEAAKVDEDESDLIKKSSDTSPFYLQQCDYDFDEEIRRATENSKITHREEEEKRNNQTLTSNLIDFSPSPTRTRGYNFDLSEIGTRQPFVPFPCPNKSPIPADNDKELIDFFNDIDSLSINCFDPLGGDDRKQLEKYEQTYLRKPSEASSTNSTWVGDIFEPSFLQELNREQSENSSRKSITNEVKGGITDETVKREALRREEELFERYERKRSLLIEESNLDLLVDLSDRNVSSQDIFNIITKRIQQESLRDENSKYARNGLVIGTYRNIKRQHRGMTIKITIYSDFVENGQVSFTSDLCDSIQEVLRTCFSRMTTQDILNININRYFLKVDDRFEFLPPSSDLQLAQFDYVHYCLTYNQDIVFRLICENEIQSDLRFKGVDRDAKTYNIRSGSIRKTDIFNENLTCNEINNYLKSLYETVKKIKEMTGQMNSPDTEFKNKYGELFDLVDKFNKDMFKQYPSILESVKSGLLIELKRLGHKFLSDLDLLVKVMKNLVSVYCQMRCLKYDFKSNINKKENKNLPSTQFKLKIPVAYFHSLNGRDGILSYELFGLCCNIYYNGKELPDVKRVTKFSPREGCGVIWDEVINFGVPINKLPREARLHFRLLGKRRQEQSLPYTLASGNLQLFDDKFKLRQGPVVYGMWPKIRDNYVTPTGTSISTLETSDAKHYVLVEFHFDEFQEYCIFPEFFPNSSPDLLSQNNDYSILWKHRNYLCTFPAALPLVLHSCPSWSHDKLSELYSMLQVWQPPSPEQAVQLLLPIFQDSRVRSYAIEQLSKLTGDELRVLLPQLIQAVKFESYHHSELVEFLLAQSIQSIRFAHDLYWLLFRDGQDGGFRPRYELLFGALISIISPGLQSVFKEQERYVKILAGIAHDVKRCQKDEKRKELLQNKLSHQDNFLIHLPLNVAMRVNSFVIKDCDFFRSKTFPIKLCFNNVDNPSNSINVIFKDGDDLRQDTLVMQLIDVMVQLWRKRGLHLPVVTFRCLATTKNKGLIEYITNSETLGSIHKSFGIVTGPFQENSILKWLQLQNNQQIHFEQAVDNFLKSCAAYCVAMYVLAVGDRHNDNIMIKKSGQLFHIDFGKYLGDTEKFLNQINRDRAPFIFTQEMKQVINRGSADTEEFQIFIDYCCDAFNILRQEQSLLLSLFAMMSRSGVPNVDDNSLRFIHQQLNFMFYDLKKRDAKDRISDDAEGAFYFTQLIRVSLGDISVSLNFLVHNLANSRVTSTNDSYFSFQPKKYTMREEGKITRVQVNSIRKLKSEDKKEEKLYFVLAVEREQQCTPNYVFRKLSEIKQLRNKLTENYSDMERFIPDFAVPSILPKSIFASKESIYGENRRKVEIFLNLLFMEKRFVNAATSDITHTFFHPTLLDETIASETYQQNASSYLHDIRPKPEQRGSLGQIKFSVYYEKNTLKIFIQHVKLCGNFLGSGQPNPYVKTYLQPDPGKKSKIKTFVVPNSLFPTYNSILHYERSREYLRTKALWIAVWNHTTSQHYCIGGHQMDLNCDLPSHYVPSQWYPLEVMMYS</sequence>
<dbReference type="InterPro" id="IPR035892">
    <property type="entry name" value="C2_domain_sf"/>
</dbReference>
<dbReference type="PROSITE" id="PS51545">
    <property type="entry name" value="PIK_HELICAL"/>
    <property type="match status" value="1"/>
</dbReference>
<evidence type="ECO:0000256" key="6">
    <source>
        <dbReference type="ARBA" id="ARBA00023985"/>
    </source>
</evidence>
<evidence type="ECO:0000259" key="15">
    <source>
        <dbReference type="PROSITE" id="PS51547"/>
    </source>
</evidence>
<dbReference type="PROSITE" id="PS51547">
    <property type="entry name" value="C2_PI3K"/>
    <property type="match status" value="1"/>
</dbReference>
<dbReference type="InterPro" id="IPR036940">
    <property type="entry name" value="PI3/4_kinase_cat_sf"/>
</dbReference>
<dbReference type="EMBL" id="CAJFCJ010000013">
    <property type="protein sequence ID" value="CAD5121049.1"/>
    <property type="molecule type" value="Genomic_DNA"/>
</dbReference>
<evidence type="ECO:0000256" key="9">
    <source>
        <dbReference type="SAM" id="MobiDB-lite"/>
    </source>
</evidence>
<dbReference type="PROSITE" id="PS51546">
    <property type="entry name" value="PI3K_RBD"/>
    <property type="match status" value="1"/>
</dbReference>
<protein>
    <submittedName>
        <fullName evidence="16">DgyrCDS9590</fullName>
    </submittedName>
</protein>
<dbReference type="Pfam" id="PF00168">
    <property type="entry name" value="C2"/>
    <property type="match status" value="1"/>
</dbReference>
<comment type="catalytic activity">
    <reaction evidence="6">
        <text>a 1,2-diacyl-sn-glycero-3-phospho-(1D-myo-inositol) + ATP = a 1,2-diacyl-sn-glycero-3-phospho-(1D-myo-inositol-3-phosphate) + ADP + H(+)</text>
        <dbReference type="Rhea" id="RHEA:12709"/>
        <dbReference type="ChEBI" id="CHEBI:15378"/>
        <dbReference type="ChEBI" id="CHEBI:30616"/>
        <dbReference type="ChEBI" id="CHEBI:57880"/>
        <dbReference type="ChEBI" id="CHEBI:58088"/>
        <dbReference type="ChEBI" id="CHEBI:456216"/>
        <dbReference type="EC" id="2.7.1.137"/>
    </reaction>
    <physiologicalReaction direction="left-to-right" evidence="6">
        <dbReference type="Rhea" id="RHEA:12710"/>
    </physiologicalReaction>
</comment>
<feature type="domain" description="PI3K/PI4K catalytic" evidence="12">
    <location>
        <begin position="1513"/>
        <end position="1805"/>
    </location>
</feature>
<evidence type="ECO:0000256" key="8">
    <source>
        <dbReference type="PROSITE-ProRule" id="PRU00880"/>
    </source>
</evidence>
<feature type="region of interest" description="Disordered" evidence="9">
    <location>
        <begin position="34"/>
        <end position="89"/>
    </location>
</feature>
<dbReference type="PROSITE" id="PS50290">
    <property type="entry name" value="PI3_4_KINASE_3"/>
    <property type="match status" value="1"/>
</dbReference>
<feature type="compositionally biased region" description="Basic and acidic residues" evidence="9">
    <location>
        <begin position="640"/>
        <end position="653"/>
    </location>
</feature>
<accession>A0A7I8VYQ5</accession>
<gene>
    <name evidence="16" type="ORF">DGYR_LOCUS9047</name>
</gene>